<evidence type="ECO:0000313" key="3">
    <source>
        <dbReference type="Proteomes" id="UP001219525"/>
    </source>
</evidence>
<comment type="caution">
    <text evidence="2">The sequence shown here is derived from an EMBL/GenBank/DDBJ whole genome shotgun (WGS) entry which is preliminary data.</text>
</comment>
<feature type="region of interest" description="Disordered" evidence="1">
    <location>
        <begin position="75"/>
        <end position="186"/>
    </location>
</feature>
<feature type="region of interest" description="Disordered" evidence="1">
    <location>
        <begin position="460"/>
        <end position="520"/>
    </location>
</feature>
<organism evidence="2 3">
    <name type="scientific">Mycena pura</name>
    <dbReference type="NCBI Taxonomy" id="153505"/>
    <lineage>
        <taxon>Eukaryota</taxon>
        <taxon>Fungi</taxon>
        <taxon>Dikarya</taxon>
        <taxon>Basidiomycota</taxon>
        <taxon>Agaricomycotina</taxon>
        <taxon>Agaricomycetes</taxon>
        <taxon>Agaricomycetidae</taxon>
        <taxon>Agaricales</taxon>
        <taxon>Marasmiineae</taxon>
        <taxon>Mycenaceae</taxon>
        <taxon>Mycena</taxon>
    </lineage>
</organism>
<evidence type="ECO:0000256" key="1">
    <source>
        <dbReference type="SAM" id="MobiDB-lite"/>
    </source>
</evidence>
<feature type="region of interest" description="Disordered" evidence="1">
    <location>
        <begin position="216"/>
        <end position="237"/>
    </location>
</feature>
<feature type="region of interest" description="Disordered" evidence="1">
    <location>
        <begin position="26"/>
        <end position="55"/>
    </location>
</feature>
<feature type="compositionally biased region" description="Low complexity" evidence="1">
    <location>
        <begin position="138"/>
        <end position="186"/>
    </location>
</feature>
<feature type="compositionally biased region" description="Pro residues" evidence="1">
    <location>
        <begin position="101"/>
        <end position="113"/>
    </location>
</feature>
<sequence length="740" mass="78882">MRLQNEIKGPQCFDYFVSSLSPRIAGSPARRQACSEPNTHPEPAPAASTTLRTRSPCTLCPAVPRPTVPCRVLPLHPPRPLRPTTLPVSAPTDPTAHRAPPRPAPVPAAPHSPRPSSEIARAPASPRCHVAPVPAPAPAAASAPRRAGAGPRPARVCRESASARAPEPTPAAPTATPTTQAPASACARAPIPDASAPAAVTPATRMPAAVTPTMRMRQPPASATPAAMPAAPAHGTQAPVPAPAPVPVPAANPAAPAAGARASTRARVRRCHARMPGSDSCPCPRARMPTVDVPREHDPALERDPNVRIRAAQPDAHVGVRVGASRALSPRSTARASIVRTARSSVAELRRRSTGTATNLEDRDGRGVAQRGWWRDILYAGETQCWDSGGGGDDEIELALVALVGGELRRGGVGVVEYDGADVADAGHPLHDGVGVCVESMGPTRVACVEKTMWWNPGVPVEGERQAGKRRTPSARGPARALAPVLARIETDKPEQRPFGSGNNMEETQEREDKQRRHANTTALATRTSLPFALLKDVADHLQLSPGDLVCCRFRTLPGGGFDLFDTERADLLSDTPVPGSAPFPAVSVEELYRTFTLRPVSDVRFHLLLFKGTRLYAAELLEDARFMASLSHSDFVLRPVRTVIDAAGHFVASSLECVLGATRPSPLTWDIKVAWCMDVAAALSWLHTHASAWGDLKLGNIVLCRRTLPPHRLQPLGTRHPRLPGAREDQERRRRRLCC</sequence>
<protein>
    <recommendedName>
        <fullName evidence="4">Protein kinase domain-containing protein</fullName>
    </recommendedName>
</protein>
<dbReference type="InterPro" id="IPR011009">
    <property type="entry name" value="Kinase-like_dom_sf"/>
</dbReference>
<dbReference type="SUPFAM" id="SSF56112">
    <property type="entry name" value="Protein kinase-like (PK-like)"/>
    <property type="match status" value="1"/>
</dbReference>
<dbReference type="AlphaFoldDB" id="A0AAD6VA80"/>
<feature type="compositionally biased region" description="Low complexity" evidence="1">
    <location>
        <begin position="82"/>
        <end position="98"/>
    </location>
</feature>
<dbReference type="EMBL" id="JARJCW010000038">
    <property type="protein sequence ID" value="KAJ7206827.1"/>
    <property type="molecule type" value="Genomic_DNA"/>
</dbReference>
<reference evidence="2" key="1">
    <citation type="submission" date="2023-03" db="EMBL/GenBank/DDBJ databases">
        <title>Massive genome expansion in bonnet fungi (Mycena s.s.) driven by repeated elements and novel gene families across ecological guilds.</title>
        <authorList>
            <consortium name="Lawrence Berkeley National Laboratory"/>
            <person name="Harder C.B."/>
            <person name="Miyauchi S."/>
            <person name="Viragh M."/>
            <person name="Kuo A."/>
            <person name="Thoen E."/>
            <person name="Andreopoulos B."/>
            <person name="Lu D."/>
            <person name="Skrede I."/>
            <person name="Drula E."/>
            <person name="Henrissat B."/>
            <person name="Morin E."/>
            <person name="Kohler A."/>
            <person name="Barry K."/>
            <person name="LaButti K."/>
            <person name="Morin E."/>
            <person name="Salamov A."/>
            <person name="Lipzen A."/>
            <person name="Mereny Z."/>
            <person name="Hegedus B."/>
            <person name="Baldrian P."/>
            <person name="Stursova M."/>
            <person name="Weitz H."/>
            <person name="Taylor A."/>
            <person name="Grigoriev I.V."/>
            <person name="Nagy L.G."/>
            <person name="Martin F."/>
            <person name="Kauserud H."/>
        </authorList>
    </citation>
    <scope>NUCLEOTIDE SEQUENCE</scope>
    <source>
        <strain evidence="2">9144</strain>
    </source>
</reference>
<feature type="compositionally biased region" description="Low complexity" evidence="1">
    <location>
        <begin position="219"/>
        <end position="233"/>
    </location>
</feature>
<gene>
    <name evidence="2" type="ORF">GGX14DRAFT_637044</name>
</gene>
<evidence type="ECO:0000313" key="2">
    <source>
        <dbReference type="EMBL" id="KAJ7206827.1"/>
    </source>
</evidence>
<accession>A0AAD6VA80</accession>
<proteinExistence type="predicted"/>
<keyword evidence="3" id="KW-1185">Reference proteome</keyword>
<evidence type="ECO:0008006" key="4">
    <source>
        <dbReference type="Google" id="ProtNLM"/>
    </source>
</evidence>
<dbReference type="Proteomes" id="UP001219525">
    <property type="component" value="Unassembled WGS sequence"/>
</dbReference>
<name>A0AAD6VA80_9AGAR</name>